<proteinExistence type="predicted"/>
<keyword evidence="1" id="KW-0472">Membrane</keyword>
<feature type="transmembrane region" description="Helical" evidence="1">
    <location>
        <begin position="60"/>
        <end position="80"/>
    </location>
</feature>
<keyword evidence="3" id="KW-1185">Reference proteome</keyword>
<evidence type="ECO:0000313" key="3">
    <source>
        <dbReference type="Proteomes" id="UP001610446"/>
    </source>
</evidence>
<keyword evidence="1" id="KW-0812">Transmembrane</keyword>
<reference evidence="2 3" key="1">
    <citation type="submission" date="2024-07" db="EMBL/GenBank/DDBJ databases">
        <title>Section-level genome sequencing and comparative genomics of Aspergillus sections Usti and Cavernicolus.</title>
        <authorList>
            <consortium name="Lawrence Berkeley National Laboratory"/>
            <person name="Nybo J.L."/>
            <person name="Vesth T.C."/>
            <person name="Theobald S."/>
            <person name="Frisvad J.C."/>
            <person name="Larsen T.O."/>
            <person name="Kjaerboelling I."/>
            <person name="Rothschild-Mancinelli K."/>
            <person name="Lyhne E.K."/>
            <person name="Kogle M.E."/>
            <person name="Barry K."/>
            <person name="Clum A."/>
            <person name="Na H."/>
            <person name="Ledsgaard L."/>
            <person name="Lin J."/>
            <person name="Lipzen A."/>
            <person name="Kuo A."/>
            <person name="Riley R."/>
            <person name="Mondo S."/>
            <person name="Labutti K."/>
            <person name="Haridas S."/>
            <person name="Pangalinan J."/>
            <person name="Salamov A.A."/>
            <person name="Simmons B.A."/>
            <person name="Magnuson J.K."/>
            <person name="Chen J."/>
            <person name="Drula E."/>
            <person name="Henrissat B."/>
            <person name="Wiebenga A."/>
            <person name="Lubbers R.J."/>
            <person name="Gomes A.C."/>
            <person name="Makela M.R."/>
            <person name="Stajich J."/>
            <person name="Grigoriev I.V."/>
            <person name="Mortensen U.H."/>
            <person name="De Vries R.P."/>
            <person name="Baker S.E."/>
            <person name="Andersen M.R."/>
        </authorList>
    </citation>
    <scope>NUCLEOTIDE SEQUENCE [LARGE SCALE GENOMIC DNA]</scope>
    <source>
        <strain evidence="2 3">CBS 123904</strain>
    </source>
</reference>
<dbReference type="EMBL" id="JBFXLU010000010">
    <property type="protein sequence ID" value="KAL2855416.1"/>
    <property type="molecule type" value="Genomic_DNA"/>
</dbReference>
<feature type="transmembrane region" description="Helical" evidence="1">
    <location>
        <begin position="29"/>
        <end position="48"/>
    </location>
</feature>
<sequence>MKAMLGTCLFLDTIRILHSAIPFLIDFMFISSFIILLSSATLALRMLVELVSFSLLLYKMSQCCIVLGLAGWGLLALLVLS</sequence>
<keyword evidence="1" id="KW-1133">Transmembrane helix</keyword>
<evidence type="ECO:0000256" key="1">
    <source>
        <dbReference type="SAM" id="Phobius"/>
    </source>
</evidence>
<dbReference type="Proteomes" id="UP001610446">
    <property type="component" value="Unassembled WGS sequence"/>
</dbReference>
<evidence type="ECO:0000313" key="2">
    <source>
        <dbReference type="EMBL" id="KAL2855416.1"/>
    </source>
</evidence>
<comment type="caution">
    <text evidence="2">The sequence shown here is derived from an EMBL/GenBank/DDBJ whole genome shotgun (WGS) entry which is preliminary data.</text>
</comment>
<organism evidence="2 3">
    <name type="scientific">Aspergillus pseudoustus</name>
    <dbReference type="NCBI Taxonomy" id="1810923"/>
    <lineage>
        <taxon>Eukaryota</taxon>
        <taxon>Fungi</taxon>
        <taxon>Dikarya</taxon>
        <taxon>Ascomycota</taxon>
        <taxon>Pezizomycotina</taxon>
        <taxon>Eurotiomycetes</taxon>
        <taxon>Eurotiomycetidae</taxon>
        <taxon>Eurotiales</taxon>
        <taxon>Aspergillaceae</taxon>
        <taxon>Aspergillus</taxon>
        <taxon>Aspergillus subgen. Nidulantes</taxon>
    </lineage>
</organism>
<name>A0ABR4KT30_9EURO</name>
<accession>A0ABR4KT30</accession>
<protein>
    <submittedName>
        <fullName evidence="2">Uncharacterized protein</fullName>
    </submittedName>
</protein>
<gene>
    <name evidence="2" type="ORF">BJY01DRAFT_1827</name>
</gene>